<feature type="domain" description="N-acetylmuramoyl-L-alanine amidase" evidence="13">
    <location>
        <begin position="25"/>
        <end position="173"/>
    </location>
</feature>
<comment type="similarity">
    <text evidence="4">Belongs to the N-acetylmuramoyl-L-alanine amidase 2 family.</text>
</comment>
<dbReference type="SUPFAM" id="SSF55846">
    <property type="entry name" value="N-acetylmuramoyl-L-alanine amidase-like"/>
    <property type="match status" value="1"/>
</dbReference>
<reference evidence="14 15" key="1">
    <citation type="submission" date="2020-07" db="EMBL/GenBank/DDBJ databases">
        <title>Pusillimonas sp. nov., isolated from poultry manure in Taiwan.</title>
        <authorList>
            <person name="Lin S.-Y."/>
            <person name="Tang Y.-S."/>
            <person name="Young C.-C."/>
        </authorList>
    </citation>
    <scope>NUCLEOTIDE SEQUENCE [LARGE SCALE GENOMIC DNA]</scope>
    <source>
        <strain evidence="14 15">CC-YST705</strain>
    </source>
</reference>
<evidence type="ECO:0000313" key="15">
    <source>
        <dbReference type="Proteomes" id="UP000776983"/>
    </source>
</evidence>
<evidence type="ECO:0000256" key="11">
    <source>
        <dbReference type="ARBA" id="ARBA00039257"/>
    </source>
</evidence>
<dbReference type="Proteomes" id="UP000776983">
    <property type="component" value="Unassembled WGS sequence"/>
</dbReference>
<evidence type="ECO:0000256" key="7">
    <source>
        <dbReference type="ARBA" id="ARBA00022723"/>
    </source>
</evidence>
<dbReference type="Gene3D" id="3.40.80.10">
    <property type="entry name" value="Peptidoglycan recognition protein-like"/>
    <property type="match status" value="1"/>
</dbReference>
<keyword evidence="7" id="KW-0479">Metal-binding</keyword>
<evidence type="ECO:0000313" key="14">
    <source>
        <dbReference type="EMBL" id="MCB5364925.1"/>
    </source>
</evidence>
<evidence type="ECO:0000256" key="6">
    <source>
        <dbReference type="ARBA" id="ARBA00022490"/>
    </source>
</evidence>
<evidence type="ECO:0000259" key="13">
    <source>
        <dbReference type="SMART" id="SM00644"/>
    </source>
</evidence>
<dbReference type="EC" id="3.5.1.28" evidence="5"/>
<dbReference type="CDD" id="cd06583">
    <property type="entry name" value="PGRP"/>
    <property type="match status" value="1"/>
</dbReference>
<name>A0ABS8CFV0_9BURK</name>
<keyword evidence="9" id="KW-0862">Zinc</keyword>
<keyword evidence="6" id="KW-0963">Cytoplasm</keyword>
<gene>
    <name evidence="14" type="primary">ampD</name>
    <name evidence="14" type="ORF">H0484_14350</name>
</gene>
<comment type="cofactor">
    <cofactor evidence="2">
        <name>Zn(2+)</name>
        <dbReference type="ChEBI" id="CHEBI:29105"/>
    </cofactor>
</comment>
<comment type="catalytic activity">
    <reaction evidence="1">
        <text>Hydrolyzes the link between N-acetylmuramoyl residues and L-amino acid residues in certain cell-wall glycopeptides.</text>
        <dbReference type="EC" id="3.5.1.28"/>
    </reaction>
</comment>
<proteinExistence type="inferred from homology"/>
<evidence type="ECO:0000256" key="5">
    <source>
        <dbReference type="ARBA" id="ARBA00011901"/>
    </source>
</evidence>
<evidence type="ECO:0000256" key="9">
    <source>
        <dbReference type="ARBA" id="ARBA00022833"/>
    </source>
</evidence>
<evidence type="ECO:0000256" key="12">
    <source>
        <dbReference type="ARBA" id="ARBA00042615"/>
    </source>
</evidence>
<dbReference type="InterPro" id="IPR036505">
    <property type="entry name" value="Amidase/PGRP_sf"/>
</dbReference>
<sequence length="198" mass="22185">MHTAAFTLGPEGWLALETGVTHQPSPNYDRRSPAAPIDLLVLHNISLPPGQFGGPEVAQLFLNQLPVTGHPFFAQLQGLRVSSHFFVRRDGSVIQFVSTLDRAWHAGVSFYEGRTRCNDFSIGIEIEGTDDLPYEEAQYQTLAQLTAALRAHHPLRAVRGHEHIAPVRKTDPGPAFNWQRYAREAIWLPHQLPESQRP</sequence>
<dbReference type="Pfam" id="PF01510">
    <property type="entry name" value="Amidase_2"/>
    <property type="match status" value="1"/>
</dbReference>
<accession>A0ABS8CFV0</accession>
<evidence type="ECO:0000256" key="3">
    <source>
        <dbReference type="ARBA" id="ARBA00004496"/>
    </source>
</evidence>
<evidence type="ECO:0000256" key="10">
    <source>
        <dbReference type="ARBA" id="ARBA00023316"/>
    </source>
</evidence>
<dbReference type="SMART" id="SM00644">
    <property type="entry name" value="Ami_2"/>
    <property type="match status" value="1"/>
</dbReference>
<dbReference type="InterPro" id="IPR051206">
    <property type="entry name" value="NAMLAA_amidase_2"/>
</dbReference>
<keyword evidence="15" id="KW-1185">Reference proteome</keyword>
<dbReference type="EMBL" id="JACDXW010000011">
    <property type="protein sequence ID" value="MCB5364925.1"/>
    <property type="molecule type" value="Genomic_DNA"/>
</dbReference>
<evidence type="ECO:0000256" key="4">
    <source>
        <dbReference type="ARBA" id="ARBA00007553"/>
    </source>
</evidence>
<comment type="subcellular location">
    <subcellularLocation>
        <location evidence="3">Cytoplasm</location>
    </subcellularLocation>
</comment>
<protein>
    <recommendedName>
        <fullName evidence="11">1,6-anhydro-N-acetylmuramyl-L-alanine amidase AmpD</fullName>
        <ecNumber evidence="5">3.5.1.28</ecNumber>
    </recommendedName>
    <alternativeName>
        <fullName evidence="12">N-acetylmuramoyl-L-alanine amidase</fullName>
    </alternativeName>
</protein>
<dbReference type="InterPro" id="IPR002502">
    <property type="entry name" value="Amidase_domain"/>
</dbReference>
<keyword evidence="8 14" id="KW-0378">Hydrolase</keyword>
<keyword evidence="10" id="KW-0961">Cell wall biogenesis/degradation</keyword>
<dbReference type="RefSeq" id="WP_226955337.1">
    <property type="nucleotide sequence ID" value="NZ_JACDXW010000011.1"/>
</dbReference>
<dbReference type="PANTHER" id="PTHR30417">
    <property type="entry name" value="N-ACETYLMURAMOYL-L-ALANINE AMIDASE AMID"/>
    <property type="match status" value="1"/>
</dbReference>
<dbReference type="PANTHER" id="PTHR30417:SF4">
    <property type="entry name" value="1,6-ANHYDRO-N-ACETYLMURAMYL-L-ALANINE AMIDASE AMPD"/>
    <property type="match status" value="1"/>
</dbReference>
<dbReference type="NCBIfam" id="NF008758">
    <property type="entry name" value="PRK11789.1"/>
    <property type="match status" value="1"/>
</dbReference>
<evidence type="ECO:0000256" key="1">
    <source>
        <dbReference type="ARBA" id="ARBA00001561"/>
    </source>
</evidence>
<comment type="caution">
    <text evidence="14">The sequence shown here is derived from an EMBL/GenBank/DDBJ whole genome shotgun (WGS) entry which is preliminary data.</text>
</comment>
<evidence type="ECO:0000256" key="8">
    <source>
        <dbReference type="ARBA" id="ARBA00022801"/>
    </source>
</evidence>
<dbReference type="GO" id="GO:0008745">
    <property type="term" value="F:N-acetylmuramoyl-L-alanine amidase activity"/>
    <property type="evidence" value="ECO:0007669"/>
    <property type="project" value="UniProtKB-EC"/>
</dbReference>
<organism evidence="14 15">
    <name type="scientific">Mesopusillimonas faecipullorum</name>
    <dbReference type="NCBI Taxonomy" id="2755040"/>
    <lineage>
        <taxon>Bacteria</taxon>
        <taxon>Pseudomonadati</taxon>
        <taxon>Pseudomonadota</taxon>
        <taxon>Betaproteobacteria</taxon>
        <taxon>Burkholderiales</taxon>
        <taxon>Alcaligenaceae</taxon>
        <taxon>Mesopusillimonas</taxon>
    </lineage>
</organism>
<evidence type="ECO:0000256" key="2">
    <source>
        <dbReference type="ARBA" id="ARBA00001947"/>
    </source>
</evidence>